<keyword evidence="2" id="KW-1185">Reference proteome</keyword>
<evidence type="ECO:0000313" key="2">
    <source>
        <dbReference type="Proteomes" id="UP001054252"/>
    </source>
</evidence>
<evidence type="ECO:0000313" key="1">
    <source>
        <dbReference type="EMBL" id="GKU88881.1"/>
    </source>
</evidence>
<name>A0AAV5HTU9_9ROSI</name>
<comment type="caution">
    <text evidence="1">The sequence shown here is derived from an EMBL/GenBank/DDBJ whole genome shotgun (WGS) entry which is preliminary data.</text>
</comment>
<protein>
    <submittedName>
        <fullName evidence="1">Uncharacterized protein</fullName>
    </submittedName>
</protein>
<reference evidence="1 2" key="1">
    <citation type="journal article" date="2021" name="Commun. Biol.">
        <title>The genome of Shorea leprosula (Dipterocarpaceae) highlights the ecological relevance of drought in aseasonal tropical rainforests.</title>
        <authorList>
            <person name="Ng K.K.S."/>
            <person name="Kobayashi M.J."/>
            <person name="Fawcett J.A."/>
            <person name="Hatakeyama M."/>
            <person name="Paape T."/>
            <person name="Ng C.H."/>
            <person name="Ang C.C."/>
            <person name="Tnah L.H."/>
            <person name="Lee C.T."/>
            <person name="Nishiyama T."/>
            <person name="Sese J."/>
            <person name="O'Brien M.J."/>
            <person name="Copetti D."/>
            <person name="Mohd Noor M.I."/>
            <person name="Ong R.C."/>
            <person name="Putra M."/>
            <person name="Sireger I.Z."/>
            <person name="Indrioko S."/>
            <person name="Kosugi Y."/>
            <person name="Izuno A."/>
            <person name="Isagi Y."/>
            <person name="Lee S.L."/>
            <person name="Shimizu K.K."/>
        </authorList>
    </citation>
    <scope>NUCLEOTIDE SEQUENCE [LARGE SCALE GENOMIC DNA]</scope>
    <source>
        <strain evidence="1">214</strain>
    </source>
</reference>
<proteinExistence type="predicted"/>
<dbReference type="Proteomes" id="UP001054252">
    <property type="component" value="Unassembled WGS sequence"/>
</dbReference>
<gene>
    <name evidence="1" type="ORF">SLEP1_g3095</name>
</gene>
<dbReference type="EMBL" id="BPVZ01000003">
    <property type="protein sequence ID" value="GKU88881.1"/>
    <property type="molecule type" value="Genomic_DNA"/>
</dbReference>
<organism evidence="1 2">
    <name type="scientific">Rubroshorea leprosula</name>
    <dbReference type="NCBI Taxonomy" id="152421"/>
    <lineage>
        <taxon>Eukaryota</taxon>
        <taxon>Viridiplantae</taxon>
        <taxon>Streptophyta</taxon>
        <taxon>Embryophyta</taxon>
        <taxon>Tracheophyta</taxon>
        <taxon>Spermatophyta</taxon>
        <taxon>Magnoliopsida</taxon>
        <taxon>eudicotyledons</taxon>
        <taxon>Gunneridae</taxon>
        <taxon>Pentapetalae</taxon>
        <taxon>rosids</taxon>
        <taxon>malvids</taxon>
        <taxon>Malvales</taxon>
        <taxon>Dipterocarpaceae</taxon>
        <taxon>Rubroshorea</taxon>
    </lineage>
</organism>
<dbReference type="AlphaFoldDB" id="A0AAV5HTU9"/>
<accession>A0AAV5HTU9</accession>
<sequence length="335" mass="38425">MSFEEILSIGGGEEVQHICQGGDENVKVESNRDGWSEWEKGVRIPSTILEADDSRSKHFDELDEIVSEAESNKEKEWYYFITQVSNKKSRNLFSAEMNRLFAIVGNATLPKKKSKTPMMVEEEVVALKKAAELAKQKKKICEEELFIRDNELAEEERVEEDEESKTVDFRPKVTIKWDREESRHTIFPLKLEYEFVVVDKDDAEVMGDLKVGLRFSQSNCSFRASSKWLTLKLRTPISIRMIAFIPQAKCLARFCSSSPFLPLQPPEEKKKGNPAPAFEKLNPDLLCFALSFRRLLLLCGGDLLRFWDFFFHAAGPSPTCSPIFACKFCLARKWG</sequence>